<dbReference type="Gene3D" id="1.20.1070.10">
    <property type="entry name" value="Rhodopsin 7-helix transmembrane proteins"/>
    <property type="match status" value="2"/>
</dbReference>
<evidence type="ECO:0000313" key="13">
    <source>
        <dbReference type="Proteomes" id="UP000728185"/>
    </source>
</evidence>
<evidence type="ECO:0000256" key="6">
    <source>
        <dbReference type="ARBA" id="ARBA00023136"/>
    </source>
</evidence>
<feature type="transmembrane region" description="Helical" evidence="10">
    <location>
        <begin position="50"/>
        <end position="75"/>
    </location>
</feature>
<dbReference type="EMBL" id="LUCM01011594">
    <property type="protein sequence ID" value="KAA0183736.1"/>
    <property type="molecule type" value="Genomic_DNA"/>
</dbReference>
<feature type="transmembrane region" description="Helical" evidence="10">
    <location>
        <begin position="165"/>
        <end position="187"/>
    </location>
</feature>
<evidence type="ECO:0000259" key="11">
    <source>
        <dbReference type="PROSITE" id="PS50262"/>
    </source>
</evidence>
<keyword evidence="5 9" id="KW-0297">G-protein coupled receptor</keyword>
<keyword evidence="7 9" id="KW-0675">Receptor</keyword>
<sequence>MHSSGELPKIYCNEEFFLRTVHDLPSTVLETEEAVQSHFRKHVLFHNWQLIVLFILCFVFILTVFGNALICVAAIHNRRLRHPSNVFFISLAITNLFYAFTVMVFSIVYSSLDVRLFTDSVCIAFQSLDILFCTSSNLHLAAIALDRFVHVHSSVTYSRKFTTNIHLFIILVLWTMSALVAFLPLQFNCHKPVQLVLSTNTSQCTAQSCVDLVCHQHVSFNCALTNAVLSFFLPLIFMIVVYGRLFQITRQHLNQIKSQKPSVDLIVEREDSSLGKIECEPVPSPDQSLNSQAISSSSLRGKFYLEPNDDGMDLDVSAPTIRHLSDCSQPGRRCSRRISRSTNDTSLLFCTVNSWTNGTRVPRQRNSLTVPIRYPTRCCSESVRSFGMIGKSLKEPTVSMIMRMRIASHHEHKAAITLAVILGSFILCWMPYFCMNCLAQICHCIHSEFCAGSFANSSHLIV</sequence>
<feature type="transmembrane region" description="Helical" evidence="10">
    <location>
        <begin position="414"/>
        <end position="433"/>
    </location>
</feature>
<organism evidence="12 13">
    <name type="scientific">Fasciolopsis buskii</name>
    <dbReference type="NCBI Taxonomy" id="27845"/>
    <lineage>
        <taxon>Eukaryota</taxon>
        <taxon>Metazoa</taxon>
        <taxon>Spiralia</taxon>
        <taxon>Lophotrochozoa</taxon>
        <taxon>Platyhelminthes</taxon>
        <taxon>Trematoda</taxon>
        <taxon>Digenea</taxon>
        <taxon>Plagiorchiida</taxon>
        <taxon>Echinostomata</taxon>
        <taxon>Echinostomatoidea</taxon>
        <taxon>Fasciolidae</taxon>
        <taxon>Fasciolopsis</taxon>
    </lineage>
</organism>
<evidence type="ECO:0000256" key="4">
    <source>
        <dbReference type="ARBA" id="ARBA00022989"/>
    </source>
</evidence>
<evidence type="ECO:0000256" key="7">
    <source>
        <dbReference type="ARBA" id="ARBA00023170"/>
    </source>
</evidence>
<gene>
    <name evidence="12" type="ORF">FBUS_08195</name>
</gene>
<keyword evidence="13" id="KW-1185">Reference proteome</keyword>
<accession>A0A8E0VCI0</accession>
<dbReference type="GO" id="GO:0071880">
    <property type="term" value="P:adenylate cyclase-activating adrenergic receptor signaling pathway"/>
    <property type="evidence" value="ECO:0007669"/>
    <property type="project" value="TreeGrafter"/>
</dbReference>
<keyword evidence="3 9" id="KW-0812">Transmembrane</keyword>
<keyword evidence="2" id="KW-1003">Cell membrane</keyword>
<evidence type="ECO:0000256" key="1">
    <source>
        <dbReference type="ARBA" id="ARBA00004651"/>
    </source>
</evidence>
<keyword evidence="4 10" id="KW-1133">Transmembrane helix</keyword>
<evidence type="ECO:0000313" key="12">
    <source>
        <dbReference type="EMBL" id="KAA0183736.1"/>
    </source>
</evidence>
<feature type="domain" description="G-protein coupled receptors family 1 profile" evidence="11">
    <location>
        <begin position="66"/>
        <end position="462"/>
    </location>
</feature>
<name>A0A8E0VCI0_9TREM</name>
<comment type="subcellular location">
    <subcellularLocation>
        <location evidence="1">Cell membrane</location>
        <topology evidence="1">Multi-pass membrane protein</topology>
    </subcellularLocation>
</comment>
<feature type="transmembrane region" description="Helical" evidence="10">
    <location>
        <begin position="123"/>
        <end position="145"/>
    </location>
</feature>
<evidence type="ECO:0000256" key="9">
    <source>
        <dbReference type="RuleBase" id="RU000688"/>
    </source>
</evidence>
<dbReference type="PROSITE" id="PS00237">
    <property type="entry name" value="G_PROTEIN_RECEP_F1_1"/>
    <property type="match status" value="1"/>
</dbReference>
<dbReference type="GO" id="GO:0043410">
    <property type="term" value="P:positive regulation of MAPK cascade"/>
    <property type="evidence" value="ECO:0007669"/>
    <property type="project" value="TreeGrafter"/>
</dbReference>
<dbReference type="GO" id="GO:0004930">
    <property type="term" value="F:G protein-coupled receptor activity"/>
    <property type="evidence" value="ECO:0007669"/>
    <property type="project" value="UniProtKB-KW"/>
</dbReference>
<dbReference type="InterPro" id="IPR000276">
    <property type="entry name" value="GPCR_Rhodpsn"/>
</dbReference>
<dbReference type="InterPro" id="IPR017452">
    <property type="entry name" value="GPCR_Rhodpsn_7TM"/>
</dbReference>
<keyword evidence="6 10" id="KW-0472">Membrane</keyword>
<evidence type="ECO:0000256" key="3">
    <source>
        <dbReference type="ARBA" id="ARBA00022692"/>
    </source>
</evidence>
<proteinExistence type="inferred from homology"/>
<dbReference type="PANTHER" id="PTHR24248">
    <property type="entry name" value="ADRENERGIC RECEPTOR-RELATED G-PROTEIN COUPLED RECEPTOR"/>
    <property type="match status" value="1"/>
</dbReference>
<feature type="transmembrane region" description="Helical" evidence="10">
    <location>
        <begin position="227"/>
        <end position="246"/>
    </location>
</feature>
<evidence type="ECO:0000256" key="2">
    <source>
        <dbReference type="ARBA" id="ARBA00022475"/>
    </source>
</evidence>
<evidence type="ECO:0000256" key="10">
    <source>
        <dbReference type="SAM" id="Phobius"/>
    </source>
</evidence>
<reference evidence="12" key="1">
    <citation type="submission" date="2019-05" db="EMBL/GenBank/DDBJ databases">
        <title>Annotation for the trematode Fasciolopsis buski.</title>
        <authorList>
            <person name="Choi Y.-J."/>
        </authorList>
    </citation>
    <scope>NUCLEOTIDE SEQUENCE</scope>
    <source>
        <strain evidence="12">HT</strain>
        <tissue evidence="12">Whole worm</tissue>
    </source>
</reference>
<dbReference type="GO" id="GO:0005886">
    <property type="term" value="C:plasma membrane"/>
    <property type="evidence" value="ECO:0007669"/>
    <property type="project" value="UniProtKB-SubCell"/>
</dbReference>
<protein>
    <submittedName>
        <fullName evidence="12">Dopamine D1 receptor</fullName>
    </submittedName>
</protein>
<dbReference type="Pfam" id="PF00001">
    <property type="entry name" value="7tm_1"/>
    <property type="match status" value="1"/>
</dbReference>
<dbReference type="AlphaFoldDB" id="A0A8E0VCI0"/>
<dbReference type="PRINTS" id="PR00237">
    <property type="entry name" value="GPCRRHODOPSN"/>
</dbReference>
<dbReference type="PANTHER" id="PTHR24248:SF163">
    <property type="entry name" value="HISTAMINE H2 RECEPTOR-LIKE"/>
    <property type="match status" value="1"/>
</dbReference>
<evidence type="ECO:0000256" key="5">
    <source>
        <dbReference type="ARBA" id="ARBA00023040"/>
    </source>
</evidence>
<dbReference type="PROSITE" id="PS50262">
    <property type="entry name" value="G_PROTEIN_RECEP_F1_2"/>
    <property type="match status" value="1"/>
</dbReference>
<dbReference type="SUPFAM" id="SSF81321">
    <property type="entry name" value="Family A G protein-coupled receptor-like"/>
    <property type="match status" value="1"/>
</dbReference>
<feature type="transmembrane region" description="Helical" evidence="10">
    <location>
        <begin position="87"/>
        <end position="111"/>
    </location>
</feature>
<comment type="caution">
    <text evidence="12">The sequence shown here is derived from an EMBL/GenBank/DDBJ whole genome shotgun (WGS) entry which is preliminary data.</text>
</comment>
<comment type="similarity">
    <text evidence="9">Belongs to the G-protein coupled receptor 1 family.</text>
</comment>
<evidence type="ECO:0000256" key="8">
    <source>
        <dbReference type="ARBA" id="ARBA00023224"/>
    </source>
</evidence>
<dbReference type="OrthoDB" id="5957871at2759"/>
<dbReference type="Proteomes" id="UP000728185">
    <property type="component" value="Unassembled WGS sequence"/>
</dbReference>
<keyword evidence="8 9" id="KW-0807">Transducer</keyword>